<evidence type="ECO:0000259" key="7">
    <source>
        <dbReference type="Pfam" id="PF24667"/>
    </source>
</evidence>
<dbReference type="GO" id="GO:0005930">
    <property type="term" value="C:axoneme"/>
    <property type="evidence" value="ECO:0007669"/>
    <property type="project" value="UniProtKB-SubCell"/>
</dbReference>
<feature type="compositionally biased region" description="Polar residues" evidence="6">
    <location>
        <begin position="1087"/>
        <end position="1098"/>
    </location>
</feature>
<dbReference type="Gene3D" id="2.120.10.80">
    <property type="entry name" value="Kelch-type beta propeller"/>
    <property type="match status" value="1"/>
</dbReference>
<dbReference type="InterPro" id="IPR032675">
    <property type="entry name" value="LRR_dom_sf"/>
</dbReference>
<dbReference type="SMART" id="SM00364">
    <property type="entry name" value="LRR_BAC"/>
    <property type="match status" value="4"/>
</dbReference>
<evidence type="ECO:0000313" key="10">
    <source>
        <dbReference type="Proteomes" id="UP001055712"/>
    </source>
</evidence>
<feature type="region of interest" description="Disordered" evidence="6">
    <location>
        <begin position="796"/>
        <end position="839"/>
    </location>
</feature>
<dbReference type="Pfam" id="PF24671">
    <property type="entry name" value="DRC7_C"/>
    <property type="match status" value="1"/>
</dbReference>
<organism evidence="9 10">
    <name type="scientific">Chlorella vulgaris</name>
    <name type="common">Green alga</name>
    <dbReference type="NCBI Taxonomy" id="3077"/>
    <lineage>
        <taxon>Eukaryota</taxon>
        <taxon>Viridiplantae</taxon>
        <taxon>Chlorophyta</taxon>
        <taxon>core chlorophytes</taxon>
        <taxon>Trebouxiophyceae</taxon>
        <taxon>Chlorellales</taxon>
        <taxon>Chlorellaceae</taxon>
        <taxon>Chlorella clade</taxon>
        <taxon>Chlorella</taxon>
    </lineage>
</organism>
<evidence type="ECO:0000313" key="9">
    <source>
        <dbReference type="EMBL" id="KAI3435915.1"/>
    </source>
</evidence>
<feature type="domain" description="Dynein regulatory complex subunit 7 C-terminal" evidence="8">
    <location>
        <begin position="1593"/>
        <end position="1699"/>
    </location>
</feature>
<name>A0A9D4Z083_CHLVU</name>
<dbReference type="InterPro" id="IPR015915">
    <property type="entry name" value="Kelch-typ_b-propeller"/>
</dbReference>
<evidence type="ECO:0000256" key="4">
    <source>
        <dbReference type="ARBA" id="ARBA00022737"/>
    </source>
</evidence>
<evidence type="ECO:0000256" key="2">
    <source>
        <dbReference type="ARBA" id="ARBA00022490"/>
    </source>
</evidence>
<dbReference type="SUPFAM" id="SSF52058">
    <property type="entry name" value="L domain-like"/>
    <property type="match status" value="1"/>
</dbReference>
<dbReference type="PANTHER" id="PTHR35249:SF2">
    <property type="entry name" value="DYNEIN REGULATORY COMPLEX SUBUNIT 7"/>
    <property type="match status" value="1"/>
</dbReference>
<dbReference type="InterPro" id="IPR056291">
    <property type="entry name" value="MORN_DRC7"/>
</dbReference>
<feature type="domain" description="Dynein regulatory complex subunit 7 MORN" evidence="7">
    <location>
        <begin position="1224"/>
        <end position="1375"/>
    </location>
</feature>
<evidence type="ECO:0000256" key="6">
    <source>
        <dbReference type="SAM" id="MobiDB-lite"/>
    </source>
</evidence>
<protein>
    <submittedName>
        <fullName evidence="9">Uncharacterized protein</fullName>
    </submittedName>
</protein>
<dbReference type="InterPro" id="IPR001611">
    <property type="entry name" value="Leu-rich_rpt"/>
</dbReference>
<dbReference type="InterPro" id="IPR003591">
    <property type="entry name" value="Leu-rich_rpt_typical-subtyp"/>
</dbReference>
<evidence type="ECO:0000256" key="3">
    <source>
        <dbReference type="ARBA" id="ARBA00022614"/>
    </source>
</evidence>
<evidence type="ECO:0000256" key="1">
    <source>
        <dbReference type="ARBA" id="ARBA00004430"/>
    </source>
</evidence>
<dbReference type="EMBL" id="SIDB01000002">
    <property type="protein sequence ID" value="KAI3435915.1"/>
    <property type="molecule type" value="Genomic_DNA"/>
</dbReference>
<proteinExistence type="predicted"/>
<reference evidence="9" key="1">
    <citation type="journal article" date="2019" name="Plant J.">
        <title>Chlorella vulgaris genome assembly and annotation reveals the molecular basis for metabolic acclimation to high light conditions.</title>
        <authorList>
            <person name="Cecchin M."/>
            <person name="Marcolungo L."/>
            <person name="Rossato M."/>
            <person name="Girolomoni L."/>
            <person name="Cosentino E."/>
            <person name="Cuine S."/>
            <person name="Li-Beisson Y."/>
            <person name="Delledonne M."/>
            <person name="Ballottari M."/>
        </authorList>
    </citation>
    <scope>NUCLEOTIDE SEQUENCE</scope>
    <source>
        <strain evidence="9">211/11P</strain>
    </source>
</reference>
<dbReference type="InterPro" id="IPR033551">
    <property type="entry name" value="DRC7/lobo"/>
</dbReference>
<dbReference type="Pfam" id="PF24667">
    <property type="entry name" value="MORN_DRC7"/>
    <property type="match status" value="1"/>
</dbReference>
<keyword evidence="2" id="KW-0963">Cytoplasm</keyword>
<accession>A0A9D4Z083</accession>
<evidence type="ECO:0000256" key="5">
    <source>
        <dbReference type="ARBA" id="ARBA00023212"/>
    </source>
</evidence>
<dbReference type="SMART" id="SM00369">
    <property type="entry name" value="LRR_TYP"/>
    <property type="match status" value="5"/>
</dbReference>
<comment type="caution">
    <text evidence="9">The sequence shown here is derived from an EMBL/GenBank/DDBJ whole genome shotgun (WGS) entry which is preliminary data.</text>
</comment>
<dbReference type="Pfam" id="PF13855">
    <property type="entry name" value="LRR_8"/>
    <property type="match status" value="1"/>
</dbReference>
<dbReference type="Pfam" id="PF24681">
    <property type="entry name" value="Kelch_KLHDC2_KLHL20_DRC7"/>
    <property type="match status" value="1"/>
</dbReference>
<feature type="compositionally biased region" description="Low complexity" evidence="6">
    <location>
        <begin position="1099"/>
        <end position="1115"/>
    </location>
</feature>
<dbReference type="GO" id="GO:0031514">
    <property type="term" value="C:motile cilium"/>
    <property type="evidence" value="ECO:0007669"/>
    <property type="project" value="TreeGrafter"/>
</dbReference>
<dbReference type="Proteomes" id="UP001055712">
    <property type="component" value="Unassembled WGS sequence"/>
</dbReference>
<dbReference type="InterPro" id="IPR056292">
    <property type="entry name" value="DRC7_C"/>
</dbReference>
<evidence type="ECO:0000259" key="8">
    <source>
        <dbReference type="Pfam" id="PF24671"/>
    </source>
</evidence>
<dbReference type="GO" id="GO:0048870">
    <property type="term" value="P:cell motility"/>
    <property type="evidence" value="ECO:0007669"/>
    <property type="project" value="TreeGrafter"/>
</dbReference>
<feature type="region of interest" description="Disordered" evidence="6">
    <location>
        <begin position="1061"/>
        <end position="1136"/>
    </location>
</feature>
<dbReference type="Gene3D" id="3.80.10.10">
    <property type="entry name" value="Ribonuclease Inhibitor"/>
    <property type="match status" value="1"/>
</dbReference>
<reference evidence="9" key="2">
    <citation type="submission" date="2020-11" db="EMBL/GenBank/DDBJ databases">
        <authorList>
            <person name="Cecchin M."/>
            <person name="Marcolungo L."/>
            <person name="Rossato M."/>
            <person name="Girolomoni L."/>
            <person name="Cosentino E."/>
            <person name="Cuine S."/>
            <person name="Li-Beisson Y."/>
            <person name="Delledonne M."/>
            <person name="Ballottari M."/>
        </authorList>
    </citation>
    <scope>NUCLEOTIDE SEQUENCE</scope>
    <source>
        <strain evidence="9">211/11P</strain>
        <tissue evidence="9">Whole cell</tissue>
    </source>
</reference>
<keyword evidence="10" id="KW-1185">Reference proteome</keyword>
<keyword evidence="5" id="KW-0206">Cytoskeleton</keyword>
<gene>
    <name evidence="9" type="ORF">D9Q98_001973</name>
</gene>
<dbReference type="OrthoDB" id="10251809at2759"/>
<keyword evidence="4" id="KW-0677">Repeat</keyword>
<sequence length="1704" mass="181514">MASTSIADRLAEASGGTLNLSHLGAAALEDALSQALGLRIVELNLSSNDLDADTLPVFLPAIFPRVRVLRLKYNKLSSLPLAAIERLAYLEHLELDGNQITAVDEAVLASLPASLRRLSLSSNGVSRLPDGLGVTCCRALTHLNVSNNPLVELPDSLGSCPMLTHLDVSSCRLQALPASLAVAPSLQRLFCQNNELTCVPAAFGRQALKEWNLRSNRLPPLYEQAKERGLAKFLTFLREEEEVERQQEIERNRPVGLPAGPCTAFRCKAVLDDAVAAAQAGEPSDGFAWIRHGYAVCQQRNSIFVWGGVVVREGRKTSELLVLNLDVMEWRVQPTRGERPCPRDGHCMVADDSGRHLLVFGGRREAGGRRLSELHFLDLSSCTWFAPKIPAAAAPPPREQCSAAFARGRLLIFGGRTNGTRLNDLWAFDMRNLRWEQLLCTGIVPSPRQSAAACVSGGQLWVMGGQANFVLDDLFTMSLETQEWQAVTIAGRSKAAARAGGHSITVQEGTPFMFGGMDALGAQVSQLLKLKRIGPARFEWVETELSLMPNRSRIVLFDSTGRLCICQSGHPVHQLIVDSDQIDGGGVIWDVTLVAPLAEVKDKVVREDASSISPKRERVRHAMRMASKLPPPYTRHTPREQQLLAAADAFCARWQADPCAAGRLPPCVSLMNECGVPKTVCTTLRPTQLPHIDLQDLNTITQFVAEFVKCEPLEQSDKPPSHLISPASLLDWQAGDSFDLATLACSLLLGAGYSAFVVVGYTSKQVALGDQSRSICPWVERHGLEAPPYDELVHQEESFEAETEQRCAGTPLPAGLQGAEQVPPAAGEAPAVSRPPTTALATSGNIAQLAEAGYKGQQAPGTANTEQCLRSRPPTGHPPGAIAVPAVVSPAPASTNVVAVGPAAADGECSVQAAADEQAGAAGPALAGCRRLKQYIHAFVLLKPGRRDVSRPLLLDPCTGCLYSPETAPCAGVEFAWDATNFWCNLQRGIGSGGGNTHSSGSTDGDAAKGDAAAAAAADGVRLCPHALVEPALMDWTFSNPNCWTALLVSKEDQHMETASMFSSGKLSGDGTTLPKFGSSRLARQPSIISTRPQSPRISSFTGSPSPSASLSAAADVQDSGGCATPAAGASQGRGAGGVLLAPAPVRRATPRLGSWSHPRGEAADSSLGYLSVDSSAPPAAVAAGAAGAAAALAPSSLALQPEMPLSWVPALAVSRERLDSRCPRGEKAVQYRQARRELHARYGDCQRWDGLVERLTTYSDGECSEPLCMLEVFERRQDKLTKRLVQPAQRSSTVSFAPGAAFCLRSVATIRPPAGQQGGELELEFYNESRADGLVKRTCSSSGMQEWFQPGCRSDTLLHRSVEYSAVQAAAAPTAFQTAIRKTSDAAAIAAAAGAASRAASLEAHGHRSSVSAAWDANERTLASIREQYCPPAATAEAAPGTVLVRRFELAASQLQVVVLGPGGVGTDDEAGGTVTRTYDLGGYLLLQNEAGARRPSSHPATEEQRREYAVLRAASCAAQAAVRAAEEETQGILASRQRQEQGTQLVATSFYDVTRLKAEDSEGVEGPGGPIEDEDAYDYLKHFLPSTGARDMTAAEARDAQAACLAAFDDRMAERQRVLAARVAESSSEVARLGSVLSWELQHLSPAEQARAREEAAAEAFRLQVAQQREDGYPAAAARRREELEHKLATDIRLAAALAAGD</sequence>
<comment type="subcellular location">
    <subcellularLocation>
        <location evidence="1">Cytoplasm</location>
        <location evidence="1">Cytoskeleton</location>
        <location evidence="1">Cilium axoneme</location>
    </subcellularLocation>
</comment>
<keyword evidence="3" id="KW-0433">Leucine-rich repeat</keyword>
<dbReference type="SUPFAM" id="SSF117281">
    <property type="entry name" value="Kelch motif"/>
    <property type="match status" value="1"/>
</dbReference>
<dbReference type="PANTHER" id="PTHR35249">
    <property type="entry name" value="DYNEIN REGULATORY COMPLEX SUBUNIT 7"/>
    <property type="match status" value="1"/>
</dbReference>